<comment type="caution">
    <text evidence="1">The sequence shown here is derived from an EMBL/GenBank/DDBJ whole genome shotgun (WGS) entry which is preliminary data.</text>
</comment>
<evidence type="ECO:0000313" key="1">
    <source>
        <dbReference type="EMBL" id="GGG08869.1"/>
    </source>
</evidence>
<keyword evidence="2" id="KW-1185">Reference proteome</keyword>
<proteinExistence type="predicted"/>
<accession>A0A8J2Z722</accession>
<dbReference type="EMBL" id="BMJS01000082">
    <property type="protein sequence ID" value="GGG08869.1"/>
    <property type="molecule type" value="Genomic_DNA"/>
</dbReference>
<reference evidence="1" key="1">
    <citation type="journal article" date="2014" name="Int. J. Syst. Evol. Microbiol.">
        <title>Complete genome sequence of Corynebacterium casei LMG S-19264T (=DSM 44701T), isolated from a smear-ripened cheese.</title>
        <authorList>
            <consortium name="US DOE Joint Genome Institute (JGI-PGF)"/>
            <person name="Walter F."/>
            <person name="Albersmeier A."/>
            <person name="Kalinowski J."/>
            <person name="Ruckert C."/>
        </authorList>
    </citation>
    <scope>NUCLEOTIDE SEQUENCE</scope>
    <source>
        <strain evidence="1">CGMCC 1.15758</strain>
    </source>
</reference>
<protein>
    <submittedName>
        <fullName evidence="1">Uncharacterized protein</fullName>
    </submittedName>
</protein>
<reference evidence="1" key="2">
    <citation type="submission" date="2020-09" db="EMBL/GenBank/DDBJ databases">
        <authorList>
            <person name="Sun Q."/>
            <person name="Zhou Y."/>
        </authorList>
    </citation>
    <scope>NUCLEOTIDE SEQUENCE</scope>
    <source>
        <strain evidence="1">CGMCC 1.15758</strain>
    </source>
</reference>
<sequence length="72" mass="8139">MNIDEFLKTEAGAKALKAKLKSLSDHEKAKPNYAALWKKACDAVDTFNLAKMKKELRDGIKSKDIDEKNDEK</sequence>
<dbReference type="RefSeq" id="WP_117004113.1">
    <property type="nucleotide sequence ID" value="NZ_BMJS01000082.1"/>
</dbReference>
<gene>
    <name evidence="1" type="ORF">GCM10010995_28050</name>
</gene>
<organism evidence="1 2">
    <name type="scientific">Cysteiniphilum litorale</name>
    <dbReference type="NCBI Taxonomy" id="2056700"/>
    <lineage>
        <taxon>Bacteria</taxon>
        <taxon>Pseudomonadati</taxon>
        <taxon>Pseudomonadota</taxon>
        <taxon>Gammaproteobacteria</taxon>
        <taxon>Thiotrichales</taxon>
        <taxon>Fastidiosibacteraceae</taxon>
        <taxon>Cysteiniphilum</taxon>
    </lineage>
</organism>
<name>A0A8J2Z722_9GAMM</name>
<dbReference type="AlphaFoldDB" id="A0A8J2Z722"/>
<dbReference type="Proteomes" id="UP000636949">
    <property type="component" value="Unassembled WGS sequence"/>
</dbReference>
<evidence type="ECO:0000313" key="2">
    <source>
        <dbReference type="Proteomes" id="UP000636949"/>
    </source>
</evidence>